<dbReference type="EMBL" id="CP109971">
    <property type="protein sequence ID" value="UYZ11143.1"/>
    <property type="molecule type" value="Genomic_DNA"/>
</dbReference>
<accession>A0A4Z1R006</accession>
<dbReference type="Proteomes" id="UP000298735">
    <property type="component" value="Plasmid pAtCFBP5507b"/>
</dbReference>
<proteinExistence type="predicted"/>
<evidence type="ECO:0000313" key="1">
    <source>
        <dbReference type="EMBL" id="UYZ11143.1"/>
    </source>
</evidence>
<sequence length="85" mass="9827">MADNDDPVNIDWCARAVKLRRVEEALLTGEMMTEGRFGEDMMRYSTASLDQVQRALNEALRNCQIARGEKPKIRRHAISGRFRPY</sequence>
<evidence type="ECO:0000313" key="2">
    <source>
        <dbReference type="Proteomes" id="UP000298735"/>
    </source>
</evidence>
<dbReference type="AlphaFoldDB" id="A0A4Z1R006"/>
<keyword evidence="1" id="KW-0614">Plasmid</keyword>
<dbReference type="OrthoDB" id="7874217at2"/>
<gene>
    <name evidence="1" type="ORF">CFBP5507_26200</name>
</gene>
<reference evidence="1" key="1">
    <citation type="submission" date="2022-10" db="EMBL/GenBank/DDBJ databases">
        <title>Complete genome sequence of Agrobacterium salinitolerans CFBP5507.</title>
        <authorList>
            <person name="Tchabashvili S."/>
            <person name="Yen H.-C."/>
            <person name="Haryono M."/>
            <person name="Lin Y.-C."/>
            <person name="Lai E.-M."/>
            <person name="Kuo C.-H."/>
        </authorList>
    </citation>
    <scope>NUCLEOTIDE SEQUENCE</scope>
    <source>
        <strain evidence="1">CFBP5507</strain>
        <plasmid evidence="1">pAtCFBP5507b</plasmid>
    </source>
</reference>
<dbReference type="RefSeq" id="WP_112212340.1">
    <property type="nucleotide sequence ID" value="NZ_CP109971.1"/>
</dbReference>
<protein>
    <submittedName>
        <fullName evidence="1">Uncharacterized protein</fullName>
    </submittedName>
</protein>
<dbReference type="KEGG" id="asal:CFBP5507_26200"/>
<name>A0A4Z1R006_9HYPH</name>
<geneLocation type="plasmid" evidence="1 2">
    <name>pAtCFBP5507b</name>
</geneLocation>
<organism evidence="1 2">
    <name type="scientific">Agrobacterium salinitolerans</name>
    <dbReference type="NCBI Taxonomy" id="1183413"/>
    <lineage>
        <taxon>Bacteria</taxon>
        <taxon>Pseudomonadati</taxon>
        <taxon>Pseudomonadota</taxon>
        <taxon>Alphaproteobacteria</taxon>
        <taxon>Hyphomicrobiales</taxon>
        <taxon>Rhizobiaceae</taxon>
        <taxon>Rhizobium/Agrobacterium group</taxon>
        <taxon>Agrobacterium</taxon>
    </lineage>
</organism>